<dbReference type="InterPro" id="IPR003016">
    <property type="entry name" value="2-oxoA_DH_lipoyl-BS"/>
</dbReference>
<sequence length="379" mass="41381">MSVEIRVPELGESLTVATVARWLKQPGSYVKEGEPLLELETDKVSLEVPAPVSGEIRQNVPEGQEVEVGQALGVIDETAAPPVAEERPQTERPAATAPTEAAAEKPSAPQNPPSSPASPTAAPQSRPAAEQGVAEQTLSQRQAPEEEGVRRVPMSRLRQTIARNLKSAQNTAAILTTFNEVDMSAVRDMRARYRDLFEKRHEGTRLGFMSFFARAVTQALSEFPSVNAQIEGDEIVYRDHVNLGIAVGTERGLVVPVLRHADEMSFAEIERRIADFGKRARMNALKLQELSGGTFTITNGGIFGSLLSTPILNAPQSGVLGMHAIQDRPVARDGEVVIRPMMYIALSYDHRLVDGREAVSFLVRVKENLEDPRRLLLGV</sequence>
<evidence type="ECO:0000313" key="15">
    <source>
        <dbReference type="Proteomes" id="UP000315037"/>
    </source>
</evidence>
<dbReference type="GO" id="GO:0006099">
    <property type="term" value="P:tricarboxylic acid cycle"/>
    <property type="evidence" value="ECO:0007669"/>
    <property type="project" value="UniProtKB-UniRule"/>
</dbReference>
<dbReference type="InterPro" id="IPR023213">
    <property type="entry name" value="CAT-like_dom_sf"/>
</dbReference>
<comment type="subunit">
    <text evidence="5">Forms a 24-polypeptide structural core with octahedral symmetry. Part of the 2-oxoglutarate dehydrogenase (OGDH) complex composed of E1 (2-oxoglutarate dehydrogenase), E2 (dihydrolipoamide succinyltransferase) and E3 (dihydrolipoamide dehydrogenase); the complex contains multiple copies of the three enzymatic components (E1, E2 and E3).</text>
</comment>
<dbReference type="PROSITE" id="PS00189">
    <property type="entry name" value="LIPOYL"/>
    <property type="match status" value="1"/>
</dbReference>
<proteinExistence type="inferred from homology"/>
<evidence type="ECO:0000256" key="9">
    <source>
        <dbReference type="ARBA" id="ARBA00023315"/>
    </source>
</evidence>
<dbReference type="SUPFAM" id="SSF51230">
    <property type="entry name" value="Single hybrid motif"/>
    <property type="match status" value="1"/>
</dbReference>
<evidence type="ECO:0000256" key="3">
    <source>
        <dbReference type="ARBA" id="ARBA00005145"/>
    </source>
</evidence>
<protein>
    <recommendedName>
        <fullName evidence="11">Dihydrolipoyllysine-residue succinyltransferase</fullName>
        <ecNumber evidence="11">2.3.1.61</ecNumber>
    </recommendedName>
</protein>
<dbReference type="PROSITE" id="PS50968">
    <property type="entry name" value="BIOTINYL_LIPOYL"/>
    <property type="match status" value="1"/>
</dbReference>
<dbReference type="InterPro" id="IPR050537">
    <property type="entry name" value="2-oxoacid_dehydrogenase"/>
</dbReference>
<keyword evidence="6" id="KW-0816">Tricarboxylic acid cycle</keyword>
<comment type="function">
    <text evidence="2">E2 component of the 2-oxoglutarate dehydrogenase (OGDH) complex which catalyzes the second step in the conversion of 2-oxoglutarate to succinyl-CoA and CO(2).</text>
</comment>
<name>A0A506UKX4_9PROT</name>
<reference evidence="14 15" key="1">
    <citation type="submission" date="2019-03" db="EMBL/GenBank/DDBJ databases">
        <title>The complete genome sequence of Neokomagataea sp. Jb2 NBRC113641.</title>
        <authorList>
            <person name="Chua K.-O."/>
            <person name="Chan K.-G."/>
            <person name="See-Too W.-S."/>
        </authorList>
    </citation>
    <scope>NUCLEOTIDE SEQUENCE [LARGE SCALE GENOMIC DNA]</scope>
    <source>
        <strain evidence="14 15">Jb2</strain>
    </source>
</reference>
<dbReference type="EC" id="2.3.1.61" evidence="11"/>
<keyword evidence="7 14" id="KW-0808">Transferase</keyword>
<keyword evidence="8" id="KW-0450">Lipoyl</keyword>
<evidence type="ECO:0000256" key="6">
    <source>
        <dbReference type="ARBA" id="ARBA00022532"/>
    </source>
</evidence>
<dbReference type="GO" id="GO:0005829">
    <property type="term" value="C:cytosol"/>
    <property type="evidence" value="ECO:0007669"/>
    <property type="project" value="TreeGrafter"/>
</dbReference>
<dbReference type="CDD" id="cd06849">
    <property type="entry name" value="lipoyl_domain"/>
    <property type="match status" value="1"/>
</dbReference>
<dbReference type="Gene3D" id="2.40.50.100">
    <property type="match status" value="1"/>
</dbReference>
<dbReference type="PANTHER" id="PTHR43416">
    <property type="entry name" value="DIHYDROLIPOYLLYSINE-RESIDUE SUCCINYLTRANSFERASE COMPONENT OF 2-OXOGLUTARATE DEHYDROGENASE COMPLEX, MITOCHONDRIAL-RELATED"/>
    <property type="match status" value="1"/>
</dbReference>
<dbReference type="UniPathway" id="UPA00868">
    <property type="reaction ID" value="UER00840"/>
</dbReference>
<dbReference type="GO" id="GO:0033512">
    <property type="term" value="P:L-lysine catabolic process to acetyl-CoA via saccharopine"/>
    <property type="evidence" value="ECO:0007669"/>
    <property type="project" value="UniProtKB-UniPathway"/>
</dbReference>
<dbReference type="InterPro" id="IPR011053">
    <property type="entry name" value="Single_hybrid_motif"/>
</dbReference>
<evidence type="ECO:0000256" key="7">
    <source>
        <dbReference type="ARBA" id="ARBA00022679"/>
    </source>
</evidence>
<evidence type="ECO:0000256" key="2">
    <source>
        <dbReference type="ARBA" id="ARBA00004052"/>
    </source>
</evidence>
<feature type="compositionally biased region" description="Low complexity" evidence="12">
    <location>
        <begin position="117"/>
        <end position="129"/>
    </location>
</feature>
<dbReference type="NCBIfam" id="TIGR01347">
    <property type="entry name" value="sucB"/>
    <property type="match status" value="1"/>
</dbReference>
<dbReference type="InterPro" id="IPR001078">
    <property type="entry name" value="2-oxoacid_DH_actylTfrase"/>
</dbReference>
<evidence type="ECO:0000313" key="14">
    <source>
        <dbReference type="EMBL" id="TPW34001.1"/>
    </source>
</evidence>
<evidence type="ECO:0000256" key="10">
    <source>
        <dbReference type="ARBA" id="ARBA00052761"/>
    </source>
</evidence>
<dbReference type="AlphaFoldDB" id="A0A506UKX4"/>
<keyword evidence="15" id="KW-1185">Reference proteome</keyword>
<dbReference type="Pfam" id="PF00198">
    <property type="entry name" value="2-oxoacid_dh"/>
    <property type="match status" value="1"/>
</dbReference>
<comment type="similarity">
    <text evidence="4">Belongs to the 2-oxoacid dehydrogenase family.</text>
</comment>
<comment type="pathway">
    <text evidence="3">Amino-acid degradation; L-lysine degradation via saccharopine pathway; glutaryl-CoA from L-lysine: step 6/6.</text>
</comment>
<comment type="cofactor">
    <cofactor evidence="1">
        <name>(R)-lipoate</name>
        <dbReference type="ChEBI" id="CHEBI:83088"/>
    </cofactor>
</comment>
<dbReference type="Pfam" id="PF00364">
    <property type="entry name" value="Biotin_lipoyl"/>
    <property type="match status" value="1"/>
</dbReference>
<evidence type="ECO:0000259" key="13">
    <source>
        <dbReference type="PROSITE" id="PS50968"/>
    </source>
</evidence>
<dbReference type="InterPro" id="IPR000089">
    <property type="entry name" value="Biotin_lipoyl"/>
</dbReference>
<dbReference type="GO" id="GO:0045252">
    <property type="term" value="C:oxoglutarate dehydrogenase complex"/>
    <property type="evidence" value="ECO:0007669"/>
    <property type="project" value="UniProtKB-UniRule"/>
</dbReference>
<evidence type="ECO:0000256" key="8">
    <source>
        <dbReference type="ARBA" id="ARBA00022823"/>
    </source>
</evidence>
<evidence type="ECO:0000256" key="4">
    <source>
        <dbReference type="ARBA" id="ARBA00007317"/>
    </source>
</evidence>
<dbReference type="EMBL" id="SORZ01000002">
    <property type="protein sequence ID" value="TPW34001.1"/>
    <property type="molecule type" value="Genomic_DNA"/>
</dbReference>
<gene>
    <name evidence="14" type="primary">sucB</name>
    <name evidence="14" type="ORF">E3202_05415</name>
</gene>
<accession>A0A506UKX4</accession>
<dbReference type="FunFam" id="3.30.559.10:FF:000007">
    <property type="entry name" value="Dihydrolipoamide acetyltransferase component of pyruvate dehydrogenase complex"/>
    <property type="match status" value="1"/>
</dbReference>
<comment type="catalytic activity">
    <reaction evidence="10">
        <text>N(6)-[(R)-dihydrolipoyl]-L-lysyl-[protein] + succinyl-CoA = N(6)-[(R)-S(8)-succinyldihydrolipoyl]-L-lysyl-[protein] + CoA</text>
        <dbReference type="Rhea" id="RHEA:15213"/>
        <dbReference type="Rhea" id="RHEA-COMP:10475"/>
        <dbReference type="Rhea" id="RHEA-COMP:20092"/>
        <dbReference type="ChEBI" id="CHEBI:57287"/>
        <dbReference type="ChEBI" id="CHEBI:57292"/>
        <dbReference type="ChEBI" id="CHEBI:83100"/>
        <dbReference type="ChEBI" id="CHEBI:83120"/>
        <dbReference type="EC" id="2.3.1.61"/>
    </reaction>
</comment>
<dbReference type="Gene3D" id="3.30.559.10">
    <property type="entry name" value="Chloramphenicol acetyltransferase-like domain"/>
    <property type="match status" value="1"/>
</dbReference>
<dbReference type="GO" id="GO:0004149">
    <property type="term" value="F:dihydrolipoyllysine-residue succinyltransferase activity"/>
    <property type="evidence" value="ECO:0007669"/>
    <property type="project" value="UniProtKB-UniRule"/>
</dbReference>
<comment type="caution">
    <text evidence="14">The sequence shown here is derived from an EMBL/GenBank/DDBJ whole genome shotgun (WGS) entry which is preliminary data.</text>
</comment>
<dbReference type="InterPro" id="IPR006255">
    <property type="entry name" value="SucB"/>
</dbReference>
<feature type="domain" description="Lipoyl-binding" evidence="13">
    <location>
        <begin position="2"/>
        <end position="76"/>
    </location>
</feature>
<evidence type="ECO:0000256" key="1">
    <source>
        <dbReference type="ARBA" id="ARBA00001938"/>
    </source>
</evidence>
<dbReference type="SUPFAM" id="SSF52777">
    <property type="entry name" value="CoA-dependent acyltransferases"/>
    <property type="match status" value="1"/>
</dbReference>
<dbReference type="Proteomes" id="UP000315037">
    <property type="component" value="Unassembled WGS sequence"/>
</dbReference>
<dbReference type="RefSeq" id="WP_165600691.1">
    <property type="nucleotide sequence ID" value="NZ_SORZ01000002.1"/>
</dbReference>
<feature type="region of interest" description="Disordered" evidence="12">
    <location>
        <begin position="78"/>
        <end position="155"/>
    </location>
</feature>
<organism evidence="14 15">
    <name type="scientific">Oecophyllibacter saccharovorans</name>
    <dbReference type="NCBI Taxonomy" id="2558360"/>
    <lineage>
        <taxon>Bacteria</taxon>
        <taxon>Pseudomonadati</taxon>
        <taxon>Pseudomonadota</taxon>
        <taxon>Alphaproteobacteria</taxon>
        <taxon>Acetobacterales</taxon>
        <taxon>Acetobacteraceae</taxon>
        <taxon>Oecophyllibacter</taxon>
    </lineage>
</organism>
<evidence type="ECO:0000256" key="12">
    <source>
        <dbReference type="SAM" id="MobiDB-lite"/>
    </source>
</evidence>
<feature type="compositionally biased region" description="Low complexity" evidence="12">
    <location>
        <begin position="91"/>
        <end position="108"/>
    </location>
</feature>
<dbReference type="PANTHER" id="PTHR43416:SF5">
    <property type="entry name" value="DIHYDROLIPOYLLYSINE-RESIDUE SUCCINYLTRANSFERASE COMPONENT OF 2-OXOGLUTARATE DEHYDROGENASE COMPLEX, MITOCHONDRIAL"/>
    <property type="match status" value="1"/>
</dbReference>
<keyword evidence="9 14" id="KW-0012">Acyltransferase</keyword>
<evidence type="ECO:0000256" key="11">
    <source>
        <dbReference type="NCBIfam" id="TIGR01347"/>
    </source>
</evidence>
<evidence type="ECO:0000256" key="5">
    <source>
        <dbReference type="ARBA" id="ARBA00011666"/>
    </source>
</evidence>